<protein>
    <submittedName>
        <fullName evidence="5">Uncharacterized protein</fullName>
    </submittedName>
</protein>
<dbReference type="FunFam" id="3.30.30.30:FF:000002">
    <property type="entry name" value="Heat shock 70 kDa protein 4"/>
    <property type="match status" value="1"/>
</dbReference>
<keyword evidence="3" id="KW-0067">ATP-binding</keyword>
<dbReference type="Gene3D" id="1.20.1270.10">
    <property type="match status" value="1"/>
</dbReference>
<evidence type="ECO:0000256" key="2">
    <source>
        <dbReference type="ARBA" id="ARBA00022741"/>
    </source>
</evidence>
<dbReference type="Gene3D" id="2.60.34.10">
    <property type="entry name" value="Substrate Binding Domain Of DNAk, Chain A, domain 1"/>
    <property type="match status" value="1"/>
</dbReference>
<comment type="caution">
    <text evidence="5">The sequence shown here is derived from an EMBL/GenBank/DDBJ whole genome shotgun (WGS) entry which is preliminary data.</text>
</comment>
<comment type="similarity">
    <text evidence="1">Belongs to the heat shock protein 70 family.</text>
</comment>
<sequence>MTSVVGFDIGQYGSKIGAARNRGIDILVNETSNRATPSLVAFGPQRRLIGEAAKTQETSNFRNTVGSLKRLIGRTIEDPDVDVERKFMNAELVKTGNTVGVSVNYLGEKAEFSATQLYAMYLAKLRDTASAELKTAVNDIAIAVPVWYTEVQRRAVLDAAEIAGLNCLRLINDTTATALGYGITKTDLPTPEEPSRHVAFVDIGHSDYSVSIVAFNKGSLVVKATAFDRHFGGRDFDYTLVQHFAKEFETKYKIDVMSNKKAVFRLTAAVEKAKKILSANPLAPVSVESIMNDVDASSTLEREAFEDLIKPLLNKATEPLERALAMSGLTKEDIETVELVGGSTRIPALKNAIQDFFGRPLSFTSNQDEAIARGATLACAQVSPVFKVREFKTTDAQIFPIKLVWEASADAAADEGTELVAFDTCNAIPSTKVLSFQRSEPFDLEARYAHPDQLPGGVNPFIARYTVKGVKPSAEGAKSLVKVKTRLDLSGVLSFEGATLYEQGPEEEVEAAAQPMETDGAAAPAEGSADAAAAPAEPAKKVRKTTKTALPVVAAGLRLDASLVNEFREKEGQMFATDKLVIETEDRKNALEELCYEVRDRIEGNWNKYSTDDEKSKLRELAAAAEDWLYTEEGETATKSAYVERIDQIQTISGPIALRVKEQEDRPRAASQLRELLNQYQEKINSGDLSHIPEDKLQTVVESVANAESWLSNKLASQAEKMPYEKLSLTSTDILKRRDDVFNTCASIVTIPKPKPKADAEPTPEVDMADAKDVPVEGDKEKESDMKVDELD</sequence>
<dbReference type="SUPFAM" id="SSF53067">
    <property type="entry name" value="Actin-like ATPase domain"/>
    <property type="match status" value="2"/>
</dbReference>
<dbReference type="Proteomes" id="UP000237144">
    <property type="component" value="Unassembled WGS sequence"/>
</dbReference>
<feature type="region of interest" description="Disordered" evidence="4">
    <location>
        <begin position="752"/>
        <end position="792"/>
    </location>
</feature>
<dbReference type="InterPro" id="IPR029047">
    <property type="entry name" value="HSP70_peptide-bd_sf"/>
</dbReference>
<dbReference type="GO" id="GO:0005524">
    <property type="term" value="F:ATP binding"/>
    <property type="evidence" value="ECO:0007669"/>
    <property type="project" value="UniProtKB-KW"/>
</dbReference>
<dbReference type="PANTHER" id="PTHR45639">
    <property type="entry name" value="HSC70CB, ISOFORM G-RELATED"/>
    <property type="match status" value="1"/>
</dbReference>
<name>A0A2S5BHN0_9BASI</name>
<proteinExistence type="inferred from homology"/>
<organism evidence="5 6">
    <name type="scientific">Rhodotorula taiwanensis</name>
    <dbReference type="NCBI Taxonomy" id="741276"/>
    <lineage>
        <taxon>Eukaryota</taxon>
        <taxon>Fungi</taxon>
        <taxon>Dikarya</taxon>
        <taxon>Basidiomycota</taxon>
        <taxon>Pucciniomycotina</taxon>
        <taxon>Microbotryomycetes</taxon>
        <taxon>Sporidiobolales</taxon>
        <taxon>Sporidiobolaceae</taxon>
        <taxon>Rhodotorula</taxon>
    </lineage>
</organism>
<keyword evidence="2" id="KW-0547">Nucleotide-binding</keyword>
<dbReference type="Gene3D" id="3.90.640.10">
    <property type="entry name" value="Actin, Chain A, domain 4"/>
    <property type="match status" value="1"/>
</dbReference>
<dbReference type="InterPro" id="IPR029048">
    <property type="entry name" value="HSP70_C_sf"/>
</dbReference>
<dbReference type="PANTHER" id="PTHR45639:SF4">
    <property type="entry name" value="HSC70CB, ISOFORM G"/>
    <property type="match status" value="1"/>
</dbReference>
<dbReference type="AlphaFoldDB" id="A0A2S5BHN0"/>
<feature type="compositionally biased region" description="Basic and acidic residues" evidence="4">
    <location>
        <begin position="769"/>
        <end position="792"/>
    </location>
</feature>
<dbReference type="Gene3D" id="3.30.420.40">
    <property type="match status" value="2"/>
</dbReference>
<dbReference type="Pfam" id="PF00012">
    <property type="entry name" value="HSP70"/>
    <property type="match status" value="1"/>
</dbReference>
<evidence type="ECO:0000313" key="5">
    <source>
        <dbReference type="EMBL" id="POY76289.1"/>
    </source>
</evidence>
<dbReference type="Gene3D" id="3.30.30.30">
    <property type="match status" value="1"/>
</dbReference>
<evidence type="ECO:0000256" key="4">
    <source>
        <dbReference type="SAM" id="MobiDB-lite"/>
    </source>
</evidence>
<dbReference type="GO" id="GO:0005634">
    <property type="term" value="C:nucleus"/>
    <property type="evidence" value="ECO:0007669"/>
    <property type="project" value="TreeGrafter"/>
</dbReference>
<dbReference type="FunFam" id="1.20.1270.10:FF:000002">
    <property type="entry name" value="Heat shock 70 kDa protein 4"/>
    <property type="match status" value="1"/>
</dbReference>
<keyword evidence="6" id="KW-1185">Reference proteome</keyword>
<dbReference type="OrthoDB" id="434160at2759"/>
<dbReference type="GO" id="GO:0140662">
    <property type="term" value="F:ATP-dependent protein folding chaperone"/>
    <property type="evidence" value="ECO:0007669"/>
    <property type="project" value="InterPro"/>
</dbReference>
<gene>
    <name evidence="5" type="ORF">BMF94_0484</name>
</gene>
<dbReference type="GO" id="GO:0005829">
    <property type="term" value="C:cytosol"/>
    <property type="evidence" value="ECO:0007669"/>
    <property type="project" value="TreeGrafter"/>
</dbReference>
<dbReference type="SUPFAM" id="SSF100920">
    <property type="entry name" value="Heat shock protein 70kD (HSP70), peptide-binding domain"/>
    <property type="match status" value="1"/>
</dbReference>
<evidence type="ECO:0000256" key="3">
    <source>
        <dbReference type="ARBA" id="ARBA00022840"/>
    </source>
</evidence>
<evidence type="ECO:0000313" key="6">
    <source>
        <dbReference type="Proteomes" id="UP000237144"/>
    </source>
</evidence>
<dbReference type="EMBL" id="PJQD01000005">
    <property type="protein sequence ID" value="POY76289.1"/>
    <property type="molecule type" value="Genomic_DNA"/>
</dbReference>
<dbReference type="FunFam" id="3.90.640.10:FF:000004">
    <property type="entry name" value="Heat shock 70 kDa protein 4"/>
    <property type="match status" value="1"/>
</dbReference>
<evidence type="ECO:0000256" key="1">
    <source>
        <dbReference type="ARBA" id="ARBA00007381"/>
    </source>
</evidence>
<dbReference type="SUPFAM" id="SSF100934">
    <property type="entry name" value="Heat shock protein 70kD (HSP70), C-terminal subdomain"/>
    <property type="match status" value="1"/>
</dbReference>
<dbReference type="PRINTS" id="PR00301">
    <property type="entry name" value="HEATSHOCK70"/>
</dbReference>
<reference evidence="5 6" key="1">
    <citation type="journal article" date="2018" name="Front. Microbiol.">
        <title>Prospects for Fungal Bioremediation of Acidic Radioactive Waste Sites: Characterization and Genome Sequence of Rhodotorula taiwanensis MD1149.</title>
        <authorList>
            <person name="Tkavc R."/>
            <person name="Matrosova V.Y."/>
            <person name="Grichenko O.E."/>
            <person name="Gostincar C."/>
            <person name="Volpe R.P."/>
            <person name="Klimenkova P."/>
            <person name="Gaidamakova E.K."/>
            <person name="Zhou C.E."/>
            <person name="Stewart B.J."/>
            <person name="Lyman M.G."/>
            <person name="Malfatti S.A."/>
            <person name="Rubinfeld B."/>
            <person name="Courtot M."/>
            <person name="Singh J."/>
            <person name="Dalgard C.L."/>
            <person name="Hamilton T."/>
            <person name="Frey K.G."/>
            <person name="Gunde-Cimerman N."/>
            <person name="Dugan L."/>
            <person name="Daly M.J."/>
        </authorList>
    </citation>
    <scope>NUCLEOTIDE SEQUENCE [LARGE SCALE GENOMIC DNA]</scope>
    <source>
        <strain evidence="5 6">MD1149</strain>
    </source>
</reference>
<dbReference type="FunFam" id="3.30.420.40:FF:000171">
    <property type="entry name" value="Heat shock 70 kDa protein 4"/>
    <property type="match status" value="2"/>
</dbReference>
<dbReference type="InterPro" id="IPR043129">
    <property type="entry name" value="ATPase_NBD"/>
</dbReference>
<dbReference type="InterPro" id="IPR013126">
    <property type="entry name" value="Hsp_70_fam"/>
</dbReference>
<feature type="region of interest" description="Disordered" evidence="4">
    <location>
        <begin position="504"/>
        <end position="545"/>
    </location>
</feature>
<feature type="compositionally biased region" description="Low complexity" evidence="4">
    <location>
        <begin position="519"/>
        <end position="537"/>
    </location>
</feature>
<accession>A0A2S5BHN0</accession>
<dbReference type="STRING" id="741276.A0A2S5BHN0"/>